<dbReference type="InterPro" id="IPR042184">
    <property type="entry name" value="YqeY/Aim41_N"/>
</dbReference>
<protein>
    <recommendedName>
        <fullName evidence="1">Altered inheritance of mitochondria protein 41</fullName>
    </recommendedName>
</protein>
<dbReference type="OrthoDB" id="538640at2759"/>
<dbReference type="eggNOG" id="ENOG502SDB7">
    <property type="taxonomic scope" value="Eukaryota"/>
</dbReference>
<dbReference type="GeneID" id="19270666"/>
<evidence type="ECO:0000313" key="2">
    <source>
        <dbReference type="EMBL" id="ETS83777.1"/>
    </source>
</evidence>
<comment type="subcellular location">
    <subcellularLocation>
        <location evidence="1">Mitochondrion</location>
    </subcellularLocation>
</comment>
<proteinExistence type="inferred from homology"/>
<dbReference type="SUPFAM" id="SSF89095">
    <property type="entry name" value="GatB/YqeY motif"/>
    <property type="match status" value="1"/>
</dbReference>
<dbReference type="GO" id="GO:0016884">
    <property type="term" value="F:carbon-nitrogen ligase activity, with glutamine as amido-N-donor"/>
    <property type="evidence" value="ECO:0007669"/>
    <property type="project" value="UniProtKB-UniRule"/>
</dbReference>
<dbReference type="Pfam" id="PF09424">
    <property type="entry name" value="YqeY"/>
    <property type="match status" value="1"/>
</dbReference>
<dbReference type="Proteomes" id="UP000030651">
    <property type="component" value="Unassembled WGS sequence"/>
</dbReference>
<name>W3XEF8_PESFW</name>
<dbReference type="PANTHER" id="PTHR28055">
    <property type="entry name" value="ALTERED INHERITANCE OF MITOCHONDRIA PROTEIN 41, MITOCHONDRIAL"/>
    <property type="match status" value="1"/>
</dbReference>
<dbReference type="RefSeq" id="XP_007832425.1">
    <property type="nucleotide sequence ID" value="XM_007834234.1"/>
</dbReference>
<dbReference type="PANTHER" id="PTHR28055:SF1">
    <property type="entry name" value="ALTERED INHERITANCE OF MITOCHONDRIA PROTEIN 41, MITOCHONDRIAL"/>
    <property type="match status" value="1"/>
</dbReference>
<gene>
    <name evidence="1" type="primary">AIM41</name>
    <name evidence="2" type="ORF">PFICI_05653</name>
</gene>
<comment type="similarity">
    <text evidence="1">Belongs to the AIM41 family.</text>
</comment>
<accession>W3XEF8</accession>
<dbReference type="OMA" id="RWNSTGP"/>
<sequence>MAAFMSRRLASSFMRARPAPSYPTASRRLVRFYSSDPPPPPLLQKLKGDLKTAMRAKDAARLTVLRSILAATLNASKTANPIQTDAQLVALLRKTAKASEDAAAEFSGAGRADLADKEQEQIVILNEYVSGSGIQVLGEDELRTVVAGVVTALTSEGAQSKAKLGDVMKQLLAPNGPLEGKSVEKAELAKIVKEVIG</sequence>
<dbReference type="AlphaFoldDB" id="W3XEF8"/>
<dbReference type="HOGENOM" id="CLU_079430_0_0_1"/>
<dbReference type="InterPro" id="IPR003789">
    <property type="entry name" value="Asn/Gln_tRNA_amidoTrase-B-like"/>
</dbReference>
<evidence type="ECO:0000256" key="1">
    <source>
        <dbReference type="RuleBase" id="RU365099"/>
    </source>
</evidence>
<keyword evidence="3" id="KW-1185">Reference proteome</keyword>
<evidence type="ECO:0000313" key="3">
    <source>
        <dbReference type="Proteomes" id="UP000030651"/>
    </source>
</evidence>
<dbReference type="Gene3D" id="1.10.1510.10">
    <property type="entry name" value="Uncharacterised protein YqeY/AIM41 PF09424, N-terminal domain"/>
    <property type="match status" value="1"/>
</dbReference>
<dbReference type="KEGG" id="pfy:PFICI_05653"/>
<reference evidence="3" key="1">
    <citation type="journal article" date="2015" name="BMC Genomics">
        <title>Genomic and transcriptomic analysis of the endophytic fungus Pestalotiopsis fici reveals its lifestyle and high potential for synthesis of natural products.</title>
        <authorList>
            <person name="Wang X."/>
            <person name="Zhang X."/>
            <person name="Liu L."/>
            <person name="Xiang M."/>
            <person name="Wang W."/>
            <person name="Sun X."/>
            <person name="Che Y."/>
            <person name="Guo L."/>
            <person name="Liu G."/>
            <person name="Guo L."/>
            <person name="Wang C."/>
            <person name="Yin W.B."/>
            <person name="Stadler M."/>
            <person name="Zhang X."/>
            <person name="Liu X."/>
        </authorList>
    </citation>
    <scope>NUCLEOTIDE SEQUENCE [LARGE SCALE GENOMIC DNA]</scope>
    <source>
        <strain evidence="3">W106-1 / CGMCC3.15140</strain>
    </source>
</reference>
<dbReference type="EMBL" id="KI912111">
    <property type="protein sequence ID" value="ETS83777.1"/>
    <property type="molecule type" value="Genomic_DNA"/>
</dbReference>
<dbReference type="InterPro" id="IPR019004">
    <property type="entry name" value="YqeY/Aim41"/>
</dbReference>
<dbReference type="InParanoid" id="W3XEF8"/>
<keyword evidence="1" id="KW-0496">Mitochondrion</keyword>
<dbReference type="FunCoup" id="W3XEF8">
    <property type="interactions" value="96"/>
</dbReference>
<dbReference type="GO" id="GO:0005739">
    <property type="term" value="C:mitochondrion"/>
    <property type="evidence" value="ECO:0007669"/>
    <property type="project" value="UniProtKB-SubCell"/>
</dbReference>
<organism evidence="2 3">
    <name type="scientific">Pestalotiopsis fici (strain W106-1 / CGMCC3.15140)</name>
    <dbReference type="NCBI Taxonomy" id="1229662"/>
    <lineage>
        <taxon>Eukaryota</taxon>
        <taxon>Fungi</taxon>
        <taxon>Dikarya</taxon>
        <taxon>Ascomycota</taxon>
        <taxon>Pezizomycotina</taxon>
        <taxon>Sordariomycetes</taxon>
        <taxon>Xylariomycetidae</taxon>
        <taxon>Amphisphaeriales</taxon>
        <taxon>Sporocadaceae</taxon>
        <taxon>Pestalotiopsis</taxon>
    </lineage>
</organism>